<organism evidence="2 3">
    <name type="scientific">Candidatus Phycosocius bacilliformis</name>
    <dbReference type="NCBI Taxonomy" id="1445552"/>
    <lineage>
        <taxon>Bacteria</taxon>
        <taxon>Pseudomonadati</taxon>
        <taxon>Pseudomonadota</taxon>
        <taxon>Alphaproteobacteria</taxon>
        <taxon>Caulobacterales</taxon>
        <taxon>Caulobacterales incertae sedis</taxon>
        <taxon>Candidatus Phycosocius</taxon>
    </lineage>
</organism>
<dbReference type="EMBL" id="BFBR01000003">
    <property type="protein sequence ID" value="GBF57606.1"/>
    <property type="molecule type" value="Genomic_DNA"/>
</dbReference>
<dbReference type="Proteomes" id="UP000245086">
    <property type="component" value="Unassembled WGS sequence"/>
</dbReference>
<feature type="chain" id="PRO_5015180675" evidence="1">
    <location>
        <begin position="27"/>
        <end position="248"/>
    </location>
</feature>
<evidence type="ECO:0000313" key="2">
    <source>
        <dbReference type="EMBL" id="GBF57606.1"/>
    </source>
</evidence>
<protein>
    <submittedName>
        <fullName evidence="2">Uncharacterized protein</fullName>
    </submittedName>
</protein>
<keyword evidence="1" id="KW-0732">Signal</keyword>
<feature type="signal peptide" evidence="1">
    <location>
        <begin position="1"/>
        <end position="26"/>
    </location>
</feature>
<dbReference type="OrthoDB" id="8480175at2"/>
<comment type="caution">
    <text evidence="2">The sequence shown here is derived from an EMBL/GenBank/DDBJ whole genome shotgun (WGS) entry which is preliminary data.</text>
</comment>
<name>A0A2P2E958_9PROT</name>
<dbReference type="AlphaFoldDB" id="A0A2P2E958"/>
<evidence type="ECO:0000313" key="3">
    <source>
        <dbReference type="Proteomes" id="UP000245086"/>
    </source>
</evidence>
<accession>A0A2P2E958</accession>
<reference evidence="2 3" key="1">
    <citation type="journal article" date="2018" name="Genome Announc.">
        <title>Draft Genome Sequence of "Candidatus Phycosocius bacilliformis," an Alphaproteobacterial Ectosymbiont of the Hydrocarbon-Producing Green Alga Botryococcus braunii.</title>
        <authorList>
            <person name="Tanabe Y."/>
            <person name="Yamaguchi H."/>
            <person name="Watanabe M.M."/>
        </authorList>
    </citation>
    <scope>NUCLEOTIDE SEQUENCE [LARGE SCALE GENOMIC DNA]</scope>
    <source>
        <strain evidence="2 3">BOTRYCO-2</strain>
    </source>
</reference>
<dbReference type="RefSeq" id="WP_133245744.1">
    <property type="nucleotide sequence ID" value="NZ_BFBR01000003.1"/>
</dbReference>
<gene>
    <name evidence="2" type="ORF">PbB2_01274</name>
</gene>
<proteinExistence type="predicted"/>
<sequence length="248" mass="27050">MSKLHDLTWMAVVVAAASLVSTSVMADPAPTRNERAQAGKLLRMPDIDFRFQAKPISSSQPGEFVKNGNVFARFDVTTDKTARLKVDTIPRRGSYPQSVPTGTVLFQVQVDNGVAFCTPMQPDQGVRRAQCFRDLNDDGNFDAGYVTEDVRLGRTIYGGRLQGLAPIPPTPYELGPGDLMPAEPLDVVLRNSFANTVYFDYRLKGAKVASGQCTLGDDKVCEVFGTRYVVSIETGGVRVVNSLPREPS</sequence>
<evidence type="ECO:0000256" key="1">
    <source>
        <dbReference type="SAM" id="SignalP"/>
    </source>
</evidence>
<keyword evidence="3" id="KW-1185">Reference proteome</keyword>